<dbReference type="RefSeq" id="WP_087356898.1">
    <property type="nucleotide sequence ID" value="NZ_NFLJ01000001.1"/>
</dbReference>
<proteinExistence type="predicted"/>
<dbReference type="Gene3D" id="3.40.430.10">
    <property type="entry name" value="Dihydrofolate Reductase, subunit A"/>
    <property type="match status" value="1"/>
</dbReference>
<comment type="caution">
    <text evidence="2">The sequence shown here is derived from an EMBL/GenBank/DDBJ whole genome shotgun (WGS) entry which is preliminary data.</text>
</comment>
<dbReference type="GO" id="GO:0009231">
    <property type="term" value="P:riboflavin biosynthetic process"/>
    <property type="evidence" value="ECO:0007669"/>
    <property type="project" value="InterPro"/>
</dbReference>
<protein>
    <submittedName>
        <fullName evidence="2">Riboflavin biosynthesis protein RibD</fullName>
    </submittedName>
</protein>
<dbReference type="SUPFAM" id="SSF53597">
    <property type="entry name" value="Dihydrofolate reductase-like"/>
    <property type="match status" value="1"/>
</dbReference>
<name>A0A1Y4T3B7_9FIRM</name>
<dbReference type="Proteomes" id="UP000195305">
    <property type="component" value="Unassembled WGS sequence"/>
</dbReference>
<dbReference type="Pfam" id="PF01872">
    <property type="entry name" value="RibD_C"/>
    <property type="match status" value="1"/>
</dbReference>
<accession>A0A1Y4T3B7</accession>
<keyword evidence="3" id="KW-1185">Reference proteome</keyword>
<gene>
    <name evidence="2" type="ORF">B5E75_00695</name>
</gene>
<dbReference type="GO" id="GO:0008703">
    <property type="term" value="F:5-amino-6-(5-phosphoribosylamino)uracil reductase activity"/>
    <property type="evidence" value="ECO:0007669"/>
    <property type="project" value="InterPro"/>
</dbReference>
<evidence type="ECO:0000313" key="3">
    <source>
        <dbReference type="Proteomes" id="UP000195305"/>
    </source>
</evidence>
<sequence length="178" mass="20787">MRKVVLFIAMSLDGYIADQYGKVDWLAGLDRQKDAIDTFEEFVKNIDTVIMGWKTYHQIITELSPEHWVYPNLKSYVVTHQQVTSTHNIIFTSEKPQDIVSKLKQKQGKDIWICGGSQMIQPLLKSQLIDEYYITVIPILLGSGIRLFQSEYYSVPLKLIHYRENNGMMELVYVHREE</sequence>
<dbReference type="InterPro" id="IPR024072">
    <property type="entry name" value="DHFR-like_dom_sf"/>
</dbReference>
<dbReference type="OrthoDB" id="195113at2"/>
<dbReference type="PANTHER" id="PTHR38011:SF11">
    <property type="entry name" value="2,5-DIAMINO-6-RIBOSYLAMINO-4(3H)-PYRIMIDINONE 5'-PHOSPHATE REDUCTASE"/>
    <property type="match status" value="1"/>
</dbReference>
<feature type="domain" description="Bacterial bifunctional deaminase-reductase C-terminal" evidence="1">
    <location>
        <begin position="2"/>
        <end position="161"/>
    </location>
</feature>
<dbReference type="InterPro" id="IPR002734">
    <property type="entry name" value="RibDG_C"/>
</dbReference>
<dbReference type="EMBL" id="NFLJ01000001">
    <property type="protein sequence ID" value="OUQ36687.1"/>
    <property type="molecule type" value="Genomic_DNA"/>
</dbReference>
<evidence type="ECO:0000313" key="2">
    <source>
        <dbReference type="EMBL" id="OUQ36687.1"/>
    </source>
</evidence>
<reference evidence="2 3" key="1">
    <citation type="journal article" date="2018" name="BMC Genomics">
        <title>Whole genome sequencing and function prediction of 133 gut anaerobes isolated from chicken caecum in pure cultures.</title>
        <authorList>
            <person name="Medvecky M."/>
            <person name="Cejkova D."/>
            <person name="Polansky O."/>
            <person name="Karasova D."/>
            <person name="Kubasova T."/>
            <person name="Cizek A."/>
            <person name="Rychlik I."/>
        </authorList>
    </citation>
    <scope>NUCLEOTIDE SEQUENCE [LARGE SCALE GENOMIC DNA]</scope>
    <source>
        <strain evidence="2 3">An13</strain>
    </source>
</reference>
<organism evidence="2 3">
    <name type="scientific">Massilimicrobiota timonensis</name>
    <dbReference type="NCBI Taxonomy" id="1776392"/>
    <lineage>
        <taxon>Bacteria</taxon>
        <taxon>Bacillati</taxon>
        <taxon>Bacillota</taxon>
        <taxon>Erysipelotrichia</taxon>
        <taxon>Erysipelotrichales</taxon>
        <taxon>Erysipelotrichaceae</taxon>
        <taxon>Massilimicrobiota</taxon>
    </lineage>
</organism>
<dbReference type="AlphaFoldDB" id="A0A1Y4T3B7"/>
<evidence type="ECO:0000259" key="1">
    <source>
        <dbReference type="Pfam" id="PF01872"/>
    </source>
</evidence>
<dbReference type="PANTHER" id="PTHR38011">
    <property type="entry name" value="DIHYDROFOLATE REDUCTASE FAMILY PROTEIN (AFU_ORTHOLOGUE AFUA_8G06820)"/>
    <property type="match status" value="1"/>
</dbReference>
<dbReference type="InterPro" id="IPR050765">
    <property type="entry name" value="Riboflavin_Biosynth_HTPR"/>
</dbReference>